<dbReference type="InterPro" id="IPR013762">
    <property type="entry name" value="Integrase-like_cat_sf"/>
</dbReference>
<dbReference type="Gene3D" id="1.10.443.10">
    <property type="entry name" value="Intergrase catalytic core"/>
    <property type="match status" value="1"/>
</dbReference>
<evidence type="ECO:0000313" key="4">
    <source>
        <dbReference type="Proteomes" id="UP000069935"/>
    </source>
</evidence>
<proteinExistence type="predicted"/>
<keyword evidence="1" id="KW-0233">DNA recombination</keyword>
<dbReference type="GO" id="GO:0015074">
    <property type="term" value="P:DNA integration"/>
    <property type="evidence" value="ECO:0007669"/>
    <property type="project" value="InterPro"/>
</dbReference>
<dbReference type="RefSeq" id="WP_045586313.1">
    <property type="nucleotide sequence ID" value="NZ_CP012408.1"/>
</dbReference>
<dbReference type="SUPFAM" id="SSF56349">
    <property type="entry name" value="DNA breaking-rejoining enzymes"/>
    <property type="match status" value="1"/>
</dbReference>
<evidence type="ECO:0000256" key="2">
    <source>
        <dbReference type="SAM" id="MobiDB-lite"/>
    </source>
</evidence>
<protein>
    <recommendedName>
        <fullName evidence="5">Integrase</fullName>
    </recommendedName>
</protein>
<keyword evidence="4" id="KW-1185">Reference proteome</keyword>
<feature type="region of interest" description="Disordered" evidence="2">
    <location>
        <begin position="1"/>
        <end position="20"/>
    </location>
</feature>
<dbReference type="GO" id="GO:0006310">
    <property type="term" value="P:DNA recombination"/>
    <property type="evidence" value="ECO:0007669"/>
    <property type="project" value="UniProtKB-KW"/>
</dbReference>
<dbReference type="Proteomes" id="UP000069935">
    <property type="component" value="Chromosome 8"/>
</dbReference>
<dbReference type="InterPro" id="IPR011010">
    <property type="entry name" value="DNA_brk_join_enz"/>
</dbReference>
<reference evidence="3 4" key="2">
    <citation type="journal article" date="2016" name="Genome Announc.">
        <title>Complete Genome Sequence of a Strain of Azospirillum thiophilum Isolated from a Sulfide Spring.</title>
        <authorList>
            <person name="Fomenkov A."/>
            <person name="Vincze T."/>
            <person name="Grabovich M."/>
            <person name="Anton B.P."/>
            <person name="Dubinina G."/>
            <person name="Orlova M."/>
            <person name="Belousova E."/>
            <person name="Roberts R.J."/>
        </authorList>
    </citation>
    <scope>NUCLEOTIDE SEQUENCE [LARGE SCALE GENOMIC DNA]</scope>
    <source>
        <strain evidence="3 4">BV-S</strain>
    </source>
</reference>
<organism evidence="3 4">
    <name type="scientific">Azospirillum thiophilum</name>
    <dbReference type="NCBI Taxonomy" id="528244"/>
    <lineage>
        <taxon>Bacteria</taxon>
        <taxon>Pseudomonadati</taxon>
        <taxon>Pseudomonadota</taxon>
        <taxon>Alphaproteobacteria</taxon>
        <taxon>Rhodospirillales</taxon>
        <taxon>Azospirillaceae</taxon>
        <taxon>Azospirillum</taxon>
    </lineage>
</organism>
<reference evidence="4" key="1">
    <citation type="submission" date="2015-08" db="EMBL/GenBank/DDBJ databases">
        <title>Complete Genome Sequence of Azospirillum thiophilum BV-S.</title>
        <authorList>
            <person name="Fomenkov A."/>
            <person name="Vincze T."/>
            <person name="Grabovich M."/>
            <person name="Dubinina G."/>
            <person name="Orlova M."/>
            <person name="Belousova E."/>
            <person name="Roberts R.J."/>
        </authorList>
    </citation>
    <scope>NUCLEOTIDE SEQUENCE [LARGE SCALE GENOMIC DNA]</scope>
    <source>
        <strain evidence="4">BV-S</strain>
    </source>
</reference>
<sequence>MTKDLLSIRTGLLPPSSDRGKPKRLYAPAVVTVALDLRDVSERPEGLVLRIRVSKTSQTGDANHISAHKAIWRAGAPNDPCCPVRAWEEWCAVRGTQEPTAPLFVGLKKYGWPTDKRLSGESVADIVRRLITAVALSDEPEDRPWRRLIERDRHGDGTEEVVTDKNGQPVLLGRWSGHSLRSGLATEAGRHGQSLTSVMKQTRSYGSEGCGDLCPRG</sequence>
<dbReference type="GO" id="GO:0003677">
    <property type="term" value="F:DNA binding"/>
    <property type="evidence" value="ECO:0007669"/>
    <property type="project" value="InterPro"/>
</dbReference>
<gene>
    <name evidence="3" type="ORF">AL072_32810</name>
</gene>
<evidence type="ECO:0000256" key="1">
    <source>
        <dbReference type="ARBA" id="ARBA00023172"/>
    </source>
</evidence>
<name>A0AAC8W6G0_9PROT</name>
<evidence type="ECO:0000313" key="3">
    <source>
        <dbReference type="EMBL" id="ALG75725.1"/>
    </source>
</evidence>
<dbReference type="EMBL" id="CP012408">
    <property type="protein sequence ID" value="ALG75725.1"/>
    <property type="molecule type" value="Genomic_DNA"/>
</dbReference>
<evidence type="ECO:0008006" key="5">
    <source>
        <dbReference type="Google" id="ProtNLM"/>
    </source>
</evidence>
<accession>A0AAC8W6G0</accession>
<dbReference type="KEGG" id="ati:AL072_32810"/>
<dbReference type="AlphaFoldDB" id="A0AAC8W6G0"/>